<sequence length="432" mass="49121">MFGNGDLAKILYWSCVLWPVAGIIGIYACHHQRAKIRCHFIVTIILFFITVASAFIHDDFYLSVIWKHDELTSFLRVMIAIGSIIASIVLKFMVPGQLSSSGKQKKLSYSLGLYQLIICTAMMAVAINNFFIAQICLHSMIFLSFLACFIHGGGEQIQAAWEYFRYMLFFMIMALMGVFILELSVGQTYPLLPRFGSFILAFSIVQMIGLFPVFITFLRFVNHLPTLIGSIIFFIIPVAFLSLFIRLFQISSYQNPQSFLMILGLISFIIIIIKENDDPFLYSPFLITILAALAGIFSNEFQGLYSFCLFITVLVIYAPLGYILRKSPFAVDSRGWFVIAISAFPPFGIFFACAILIASLFAQFPWLGSCLFLLFFVRGFFLFKKNNIQLFSRNIFTKEGGCLLSLIFLPSLVIPIIAKYWLFQIAMQFIQK</sequence>
<feature type="transmembrane region" description="Helical" evidence="1">
    <location>
        <begin position="257"/>
        <end position="273"/>
    </location>
</feature>
<keyword evidence="1" id="KW-1133">Transmembrane helix</keyword>
<feature type="transmembrane region" description="Helical" evidence="1">
    <location>
        <begin position="364"/>
        <end position="383"/>
    </location>
</feature>
<comment type="caution">
    <text evidence="2">The sequence shown here is derived from an EMBL/GenBank/DDBJ whole genome shotgun (WGS) entry which is preliminary data.</text>
</comment>
<reference evidence="2 3" key="1">
    <citation type="submission" date="2018-05" db="EMBL/GenBank/DDBJ databases">
        <title>Reference genomes for bee gut microbiota database.</title>
        <authorList>
            <person name="Ellegaard K.M."/>
        </authorList>
    </citation>
    <scope>NUCLEOTIDE SEQUENCE [LARGE SCALE GENOMIC DNA]</scope>
    <source>
        <strain evidence="2 3">ESL0284</strain>
    </source>
</reference>
<evidence type="ECO:0000256" key="1">
    <source>
        <dbReference type="SAM" id="Phobius"/>
    </source>
</evidence>
<name>A0A318MZ10_9PROT</name>
<feature type="transmembrane region" description="Helical" evidence="1">
    <location>
        <begin position="403"/>
        <end position="423"/>
    </location>
</feature>
<feature type="transmembrane region" description="Helical" evidence="1">
    <location>
        <begin position="77"/>
        <end position="94"/>
    </location>
</feature>
<evidence type="ECO:0000313" key="2">
    <source>
        <dbReference type="EMBL" id="PXZ01821.1"/>
    </source>
</evidence>
<dbReference type="EMBL" id="QGLT01000001">
    <property type="protein sequence ID" value="PXZ01821.1"/>
    <property type="molecule type" value="Genomic_DNA"/>
</dbReference>
<feature type="transmembrane region" description="Helical" evidence="1">
    <location>
        <begin position="224"/>
        <end position="245"/>
    </location>
</feature>
<feature type="transmembrane region" description="Helical" evidence="1">
    <location>
        <begin position="40"/>
        <end position="57"/>
    </location>
</feature>
<feature type="transmembrane region" description="Helical" evidence="1">
    <location>
        <begin position="195"/>
        <end position="217"/>
    </location>
</feature>
<accession>A0A318MZ10</accession>
<protein>
    <recommendedName>
        <fullName evidence="4">NADH:quinone oxidoreductase/Mrp antiporter membrane subunit domain-containing protein</fullName>
    </recommendedName>
</protein>
<feature type="transmembrane region" description="Helical" evidence="1">
    <location>
        <begin position="106"/>
        <end position="125"/>
    </location>
</feature>
<dbReference type="RefSeq" id="WP_110438340.1">
    <property type="nucleotide sequence ID" value="NZ_QGLT01000001.1"/>
</dbReference>
<feature type="transmembrane region" description="Helical" evidence="1">
    <location>
        <begin position="6"/>
        <end position="28"/>
    </location>
</feature>
<feature type="transmembrane region" description="Helical" evidence="1">
    <location>
        <begin position="280"/>
        <end position="298"/>
    </location>
</feature>
<feature type="transmembrane region" description="Helical" evidence="1">
    <location>
        <begin position="163"/>
        <end position="183"/>
    </location>
</feature>
<proteinExistence type="predicted"/>
<keyword evidence="3" id="KW-1185">Reference proteome</keyword>
<keyword evidence="1" id="KW-0812">Transmembrane</keyword>
<feature type="transmembrane region" description="Helical" evidence="1">
    <location>
        <begin position="336"/>
        <end position="358"/>
    </location>
</feature>
<organism evidence="2 3">
    <name type="scientific">Commensalibacter melissae</name>
    <dbReference type="NCBI Taxonomy" id="2070537"/>
    <lineage>
        <taxon>Bacteria</taxon>
        <taxon>Pseudomonadati</taxon>
        <taxon>Pseudomonadota</taxon>
        <taxon>Alphaproteobacteria</taxon>
        <taxon>Acetobacterales</taxon>
        <taxon>Acetobacteraceae</taxon>
    </lineage>
</organism>
<dbReference type="Proteomes" id="UP000247565">
    <property type="component" value="Unassembled WGS sequence"/>
</dbReference>
<gene>
    <name evidence="2" type="ORF">DK869_02155</name>
</gene>
<dbReference type="AlphaFoldDB" id="A0A318MZ10"/>
<feature type="transmembrane region" description="Helical" evidence="1">
    <location>
        <begin position="304"/>
        <end position="324"/>
    </location>
</feature>
<keyword evidence="1" id="KW-0472">Membrane</keyword>
<feature type="transmembrane region" description="Helical" evidence="1">
    <location>
        <begin position="131"/>
        <end position="151"/>
    </location>
</feature>
<dbReference type="OrthoDB" id="7283427at2"/>
<evidence type="ECO:0000313" key="3">
    <source>
        <dbReference type="Proteomes" id="UP000247565"/>
    </source>
</evidence>
<evidence type="ECO:0008006" key="4">
    <source>
        <dbReference type="Google" id="ProtNLM"/>
    </source>
</evidence>